<dbReference type="PROSITE" id="PS50075">
    <property type="entry name" value="CARRIER"/>
    <property type="match status" value="1"/>
</dbReference>
<dbReference type="InterPro" id="IPR020806">
    <property type="entry name" value="PKS_PP-bd"/>
</dbReference>
<evidence type="ECO:0000313" key="3">
    <source>
        <dbReference type="Proteomes" id="UP000763557"/>
    </source>
</evidence>
<dbReference type="Pfam" id="PF00550">
    <property type="entry name" value="PP-binding"/>
    <property type="match status" value="1"/>
</dbReference>
<reference evidence="2 3" key="1">
    <citation type="submission" date="2020-01" db="EMBL/GenBank/DDBJ databases">
        <title>Kibdelosporangium persica a novel Actinomycetes from a hot desert in Iran.</title>
        <authorList>
            <person name="Safaei N."/>
            <person name="Zaburannyi N."/>
            <person name="Mueller R."/>
            <person name="Wink J."/>
        </authorList>
    </citation>
    <scope>NUCLEOTIDE SEQUENCE [LARGE SCALE GENOMIC DNA]</scope>
    <source>
        <strain evidence="2 3">4NS15</strain>
    </source>
</reference>
<dbReference type="InterPro" id="IPR009081">
    <property type="entry name" value="PP-bd_ACP"/>
</dbReference>
<dbReference type="SMART" id="SM00823">
    <property type="entry name" value="PKS_PP"/>
    <property type="match status" value="1"/>
</dbReference>
<gene>
    <name evidence="2" type="ORF">GC106_82310</name>
</gene>
<name>A0ABX2FHS9_9PSEU</name>
<dbReference type="RefSeq" id="WP_217281708.1">
    <property type="nucleotide sequence ID" value="NZ_CBCSGW010000025.1"/>
</dbReference>
<keyword evidence="3" id="KW-1185">Reference proteome</keyword>
<feature type="domain" description="Carrier" evidence="1">
    <location>
        <begin position="318"/>
        <end position="396"/>
    </location>
</feature>
<dbReference type="EMBL" id="JAAATY010000048">
    <property type="protein sequence ID" value="NRN70956.1"/>
    <property type="molecule type" value="Genomic_DNA"/>
</dbReference>
<evidence type="ECO:0000259" key="1">
    <source>
        <dbReference type="PROSITE" id="PS50075"/>
    </source>
</evidence>
<organism evidence="2 3">
    <name type="scientific">Kibdelosporangium persicum</name>
    <dbReference type="NCBI Taxonomy" id="2698649"/>
    <lineage>
        <taxon>Bacteria</taxon>
        <taxon>Bacillati</taxon>
        <taxon>Actinomycetota</taxon>
        <taxon>Actinomycetes</taxon>
        <taxon>Pseudonocardiales</taxon>
        <taxon>Pseudonocardiaceae</taxon>
        <taxon>Kibdelosporangium</taxon>
    </lineage>
</organism>
<proteinExistence type="predicted"/>
<protein>
    <submittedName>
        <fullName evidence="2">Acyl-CoA thioesterase FadM</fullName>
    </submittedName>
</protein>
<dbReference type="Proteomes" id="UP000763557">
    <property type="component" value="Unassembled WGS sequence"/>
</dbReference>
<comment type="caution">
    <text evidence="2">The sequence shown here is derived from an EMBL/GenBank/DDBJ whole genome shotgun (WGS) entry which is preliminary data.</text>
</comment>
<sequence>MTTLTPATVPAMAEPSTVELRPRYEGANICTWIGFKHVNYLIEEAVYSHLRNAGLPAGKLYEDYGLCTDVVHIDTRILHAFHIDDVVHAEVRPARGAGGDELRFAVVLRVLRDTMVKATTAEVEVKLRTGGVAAPADLARFTVDRLTATSGAQAADVVVDAAAVAESLVAGRNAFVWRWRIPYFYCHFTEYLQMSGYLRLMEEVVDLFLADRGISIKRLLDERNLIPVVPRSQVTVLDEARMEEELYTVLTVEEIFKNLTYTARMDTYVVRDGVLVRTSTGRITHGYAIIENRRDWRLASFDTTMVAALSGKAEPMSDPTVLDKEELRLLIADVLDVGASAVGDDVDFFADLDADSLMAMEITARLEKRYEVRISEGERMLITTVRATHDLLARKIGGSS</sequence>
<evidence type="ECO:0000313" key="2">
    <source>
        <dbReference type="EMBL" id="NRN70956.1"/>
    </source>
</evidence>
<accession>A0ABX2FHS9</accession>